<dbReference type="InterPro" id="IPR005311">
    <property type="entry name" value="PBP_dimer"/>
</dbReference>
<dbReference type="GO" id="GO:0071555">
    <property type="term" value="P:cell wall organization"/>
    <property type="evidence" value="ECO:0007669"/>
    <property type="project" value="TreeGrafter"/>
</dbReference>
<evidence type="ECO:0000259" key="2">
    <source>
        <dbReference type="Pfam" id="PF03717"/>
    </source>
</evidence>
<dbReference type="InterPro" id="IPR036138">
    <property type="entry name" value="PBP_dimer_sf"/>
</dbReference>
<reference evidence="3" key="1">
    <citation type="submission" date="2018-05" db="EMBL/GenBank/DDBJ databases">
        <authorList>
            <person name="Lanie J.A."/>
            <person name="Ng W.-L."/>
            <person name="Kazmierczak K.M."/>
            <person name="Andrzejewski T.M."/>
            <person name="Davidsen T.M."/>
            <person name="Wayne K.J."/>
            <person name="Tettelin H."/>
            <person name="Glass J.I."/>
            <person name="Rusch D."/>
            <person name="Podicherti R."/>
            <person name="Tsui H.-C.T."/>
            <person name="Winkler M.E."/>
        </authorList>
    </citation>
    <scope>NUCLEOTIDE SEQUENCE</scope>
</reference>
<dbReference type="SUPFAM" id="SSF56519">
    <property type="entry name" value="Penicillin binding protein dimerisation domain"/>
    <property type="match status" value="1"/>
</dbReference>
<protein>
    <recommendedName>
        <fullName evidence="2">Penicillin-binding protein dimerisation domain-containing protein</fullName>
    </recommendedName>
</protein>
<gene>
    <name evidence="3" type="ORF">METZ01_LOCUS378573</name>
</gene>
<dbReference type="InterPro" id="IPR050515">
    <property type="entry name" value="Beta-lactam/transpept"/>
</dbReference>
<dbReference type="Gene3D" id="3.90.1310.10">
    <property type="entry name" value="Penicillin-binding protein 2a (Domain 2)"/>
    <property type="match status" value="1"/>
</dbReference>
<keyword evidence="1" id="KW-0812">Transmembrane</keyword>
<keyword evidence="1" id="KW-1133">Transmembrane helix</keyword>
<feature type="non-terminal residue" evidence="3">
    <location>
        <position position="1"/>
    </location>
</feature>
<dbReference type="GO" id="GO:0005886">
    <property type="term" value="C:plasma membrane"/>
    <property type="evidence" value="ECO:0007669"/>
    <property type="project" value="TreeGrafter"/>
</dbReference>
<sequence>VGGLLLLGMGILLVGLWYVQVATALVYVKDQENQSMRTVRIPAVRGSILDAQGRPLAQDRPTYVVNAYLEELRHHFREEWENNEPEGELTDEESARLEIDVRHRVVKRFTDQLGLDQLMDIPPEKMQDHFRDQRALPLPVIYDLSSTNIARFMENNWKIPGLELEVTSK</sequence>
<dbReference type="PANTHER" id="PTHR30627">
    <property type="entry name" value="PEPTIDOGLYCAN D,D-TRANSPEPTIDASE"/>
    <property type="match status" value="1"/>
</dbReference>
<feature type="domain" description="Penicillin-binding protein dimerisation" evidence="2">
    <location>
        <begin position="41"/>
        <end position="168"/>
    </location>
</feature>
<dbReference type="Pfam" id="PF03717">
    <property type="entry name" value="PBP_dimer"/>
    <property type="match status" value="1"/>
</dbReference>
<feature type="non-terminal residue" evidence="3">
    <location>
        <position position="169"/>
    </location>
</feature>
<accession>A0A382TUI3</accession>
<keyword evidence="1" id="KW-0472">Membrane</keyword>
<dbReference type="GO" id="GO:0008658">
    <property type="term" value="F:penicillin binding"/>
    <property type="evidence" value="ECO:0007669"/>
    <property type="project" value="InterPro"/>
</dbReference>
<name>A0A382TUI3_9ZZZZ</name>
<feature type="transmembrane region" description="Helical" evidence="1">
    <location>
        <begin position="6"/>
        <end position="28"/>
    </location>
</feature>
<evidence type="ECO:0000256" key="1">
    <source>
        <dbReference type="SAM" id="Phobius"/>
    </source>
</evidence>
<dbReference type="AlphaFoldDB" id="A0A382TUI3"/>
<organism evidence="3">
    <name type="scientific">marine metagenome</name>
    <dbReference type="NCBI Taxonomy" id="408172"/>
    <lineage>
        <taxon>unclassified sequences</taxon>
        <taxon>metagenomes</taxon>
        <taxon>ecological metagenomes</taxon>
    </lineage>
</organism>
<evidence type="ECO:0000313" key="3">
    <source>
        <dbReference type="EMBL" id="SVD25719.1"/>
    </source>
</evidence>
<dbReference type="EMBL" id="UINC01139273">
    <property type="protein sequence ID" value="SVD25719.1"/>
    <property type="molecule type" value="Genomic_DNA"/>
</dbReference>
<proteinExistence type="predicted"/>